<dbReference type="GeneTree" id="ENSGT00390000005119"/>
<feature type="chain" id="PRO_5034975867" description="Gonadoliberin" evidence="3">
    <location>
        <begin position="24"/>
        <end position="168"/>
    </location>
</feature>
<dbReference type="Ensembl" id="ENSPLOT00000004275.1">
    <property type="protein sequence ID" value="ENSPLOP00000003890.1"/>
    <property type="gene ID" value="ENSPLOG00000002808.1"/>
</dbReference>
<evidence type="ECO:0000256" key="3">
    <source>
        <dbReference type="SAM" id="SignalP"/>
    </source>
</evidence>
<reference evidence="4" key="2">
    <citation type="submission" date="2025-08" db="UniProtKB">
        <authorList>
            <consortium name="Ensembl"/>
        </authorList>
    </citation>
    <scope>IDENTIFICATION</scope>
</reference>
<evidence type="ECO:0000256" key="1">
    <source>
        <dbReference type="ARBA" id="ARBA00022729"/>
    </source>
</evidence>
<proteinExistence type="predicted"/>
<feature type="region of interest" description="Disordered" evidence="2">
    <location>
        <begin position="61"/>
        <end position="168"/>
    </location>
</feature>
<name>A0A8C8WIJ3_PANLE</name>
<dbReference type="GO" id="GO:0005183">
    <property type="term" value="F:gonadotropin hormone-releasing hormone activity"/>
    <property type="evidence" value="ECO:0007669"/>
    <property type="project" value="TreeGrafter"/>
</dbReference>
<dbReference type="PANTHER" id="PTHR10522:SF6">
    <property type="entry name" value="PROGONADOLIBERIN-2"/>
    <property type="match status" value="1"/>
</dbReference>
<dbReference type="AlphaFoldDB" id="A0A8C8WIJ3"/>
<dbReference type="PANTHER" id="PTHR10522">
    <property type="entry name" value="GONADOLIBERIN"/>
    <property type="match status" value="1"/>
</dbReference>
<evidence type="ECO:0008006" key="6">
    <source>
        <dbReference type="Google" id="ProtNLM"/>
    </source>
</evidence>
<sequence>MAGCRLGLLLLLLLTAHPGCSKAQHWSRGWYPRGKRASSSAQHPQYVPRLPGRVLGTAASRPDKAAHNLPNDARTTGLWSLHRKQRLVQTLQGASARRPRPAPRGQVGRRGGGQGRSWAARASAKMPASSPRRPNLERRALQPSNNDVNSLKLLPRDLSVVPSLAHPR</sequence>
<evidence type="ECO:0000313" key="4">
    <source>
        <dbReference type="Ensembl" id="ENSPLOP00000003890.1"/>
    </source>
</evidence>
<accession>A0A8C8WIJ3</accession>
<organism evidence="4 5">
    <name type="scientific">Panthera leo</name>
    <name type="common">Lion</name>
    <dbReference type="NCBI Taxonomy" id="9689"/>
    <lineage>
        <taxon>Eukaryota</taxon>
        <taxon>Metazoa</taxon>
        <taxon>Chordata</taxon>
        <taxon>Craniata</taxon>
        <taxon>Vertebrata</taxon>
        <taxon>Euteleostomi</taxon>
        <taxon>Mammalia</taxon>
        <taxon>Eutheria</taxon>
        <taxon>Laurasiatheria</taxon>
        <taxon>Carnivora</taxon>
        <taxon>Feliformia</taxon>
        <taxon>Felidae</taxon>
        <taxon>Pantherinae</taxon>
        <taxon>Panthera</taxon>
    </lineage>
</organism>
<keyword evidence="5" id="KW-1185">Reference proteome</keyword>
<reference evidence="4" key="3">
    <citation type="submission" date="2025-09" db="UniProtKB">
        <authorList>
            <consortium name="Ensembl"/>
        </authorList>
    </citation>
    <scope>IDENTIFICATION</scope>
</reference>
<dbReference type="InterPro" id="IPR019792">
    <property type="entry name" value="Gonadoliberin"/>
</dbReference>
<evidence type="ECO:0000256" key="2">
    <source>
        <dbReference type="SAM" id="MobiDB-lite"/>
    </source>
</evidence>
<dbReference type="GO" id="GO:0005615">
    <property type="term" value="C:extracellular space"/>
    <property type="evidence" value="ECO:0007669"/>
    <property type="project" value="TreeGrafter"/>
</dbReference>
<keyword evidence="1 3" id="KW-0732">Signal</keyword>
<dbReference type="Proteomes" id="UP000694399">
    <property type="component" value="Chromosome B1"/>
</dbReference>
<evidence type="ECO:0000313" key="5">
    <source>
        <dbReference type="Proteomes" id="UP000694399"/>
    </source>
</evidence>
<reference evidence="4" key="1">
    <citation type="journal article" date="2019" name="bioRxiv">
        <title>Long live the king: chromosome-level assembly of the lion (Panthera leo) using linked-read, Hi-C, and long read data.</title>
        <authorList>
            <person name="Armstrong E.E."/>
            <person name="Taylor R.W."/>
            <person name="Miller D.E."/>
            <person name="Kaelin C."/>
            <person name="Barsh G."/>
            <person name="Hadly E.A."/>
            <person name="Petrov D."/>
        </authorList>
    </citation>
    <scope>NUCLEOTIDE SEQUENCE [LARGE SCALE GENOMIC DNA]</scope>
</reference>
<protein>
    <recommendedName>
        <fullName evidence="6">Gonadoliberin</fullName>
    </recommendedName>
</protein>
<dbReference type="GO" id="GO:0031530">
    <property type="term" value="F:gonadotropin-releasing hormone receptor binding"/>
    <property type="evidence" value="ECO:0007669"/>
    <property type="project" value="TreeGrafter"/>
</dbReference>
<feature type="signal peptide" evidence="3">
    <location>
        <begin position="1"/>
        <end position="23"/>
    </location>
</feature>